<reference evidence="1" key="1">
    <citation type="journal article" date="2023" name="Mol. Biol. Evol.">
        <title>Third-Generation Sequencing Reveals the Adaptive Role of the Epigenome in Three Deep-Sea Polychaetes.</title>
        <authorList>
            <person name="Perez M."/>
            <person name="Aroh O."/>
            <person name="Sun Y."/>
            <person name="Lan Y."/>
            <person name="Juniper S.K."/>
            <person name="Young C.R."/>
            <person name="Angers B."/>
            <person name="Qian P.Y."/>
        </authorList>
    </citation>
    <scope>NUCLEOTIDE SEQUENCE</scope>
    <source>
        <strain evidence="1">R07B-5</strain>
    </source>
</reference>
<sequence>MTCLQCAVFSILTNQRCASPPCTTCAELWRRRWAPPSATLPNPGTLTLSSVVPEDGRPGCLRTRRPLSPLSAACSTPHSCVLDLVAQTPAMNSSSCKRRR</sequence>
<dbReference type="EMBL" id="JAODUO010000150">
    <property type="protein sequence ID" value="KAK2187920.1"/>
    <property type="molecule type" value="Genomic_DNA"/>
</dbReference>
<dbReference type="Proteomes" id="UP001209878">
    <property type="component" value="Unassembled WGS sequence"/>
</dbReference>
<gene>
    <name evidence="1" type="ORF">NP493_150g02063</name>
</gene>
<proteinExistence type="predicted"/>
<protein>
    <submittedName>
        <fullName evidence="1">Uncharacterized protein</fullName>
    </submittedName>
</protein>
<organism evidence="1 2">
    <name type="scientific">Ridgeia piscesae</name>
    <name type="common">Tubeworm</name>
    <dbReference type="NCBI Taxonomy" id="27915"/>
    <lineage>
        <taxon>Eukaryota</taxon>
        <taxon>Metazoa</taxon>
        <taxon>Spiralia</taxon>
        <taxon>Lophotrochozoa</taxon>
        <taxon>Annelida</taxon>
        <taxon>Polychaeta</taxon>
        <taxon>Sedentaria</taxon>
        <taxon>Canalipalpata</taxon>
        <taxon>Sabellida</taxon>
        <taxon>Siboglinidae</taxon>
        <taxon>Ridgeia</taxon>
    </lineage>
</organism>
<name>A0AAD9P4P8_RIDPI</name>
<comment type="caution">
    <text evidence="1">The sequence shown here is derived from an EMBL/GenBank/DDBJ whole genome shotgun (WGS) entry which is preliminary data.</text>
</comment>
<accession>A0AAD9P4P8</accession>
<evidence type="ECO:0000313" key="1">
    <source>
        <dbReference type="EMBL" id="KAK2187920.1"/>
    </source>
</evidence>
<dbReference type="AlphaFoldDB" id="A0AAD9P4P8"/>
<evidence type="ECO:0000313" key="2">
    <source>
        <dbReference type="Proteomes" id="UP001209878"/>
    </source>
</evidence>
<keyword evidence="2" id="KW-1185">Reference proteome</keyword>